<dbReference type="SUPFAM" id="SSF53187">
    <property type="entry name" value="Zn-dependent exopeptidases"/>
    <property type="match status" value="1"/>
</dbReference>
<name>A0A9N9TEM8_PHYSR</name>
<gene>
    <name evidence="13" type="ORF">PHYEVI_LOCUS744</name>
</gene>
<dbReference type="Gene3D" id="3.40.630.10">
    <property type="entry name" value="Zn peptidases"/>
    <property type="match status" value="1"/>
</dbReference>
<accession>A0A9N9TEM8</accession>
<sequence>MNNVKRSILIFNVLYLLQYPIESYGDRIKDKMYEDIPSSSACFRKLNGTHQIGCSSTRGGSTGVIHFCDTEKDLEDILANGTGYPYIPILDYGLFNPTILDTMISSDKVNGLILYTNEDNPVKNLTHEHPCPNPYSSIEGTCKKESPWNPWGTGLLYKDIPFPIFYVDSEKDMELIRSCFEKFNNFSYSEQIDRSLCSLELKSFMFATTNTPTCIRRSNIVSNLNPQKFCDPLGNQNIWASLQPLAEGPKKNETKPLKGYKYIIVTAKLDTTSLFEKTSGASSPATGIVTLLTLAKYLNDTIMMDDVRNAKKNVLFFLFNGETYDYIGSQRMVYDMIRGNFPLENADNLDVLPVIKPADVQLLIEISQLGNAKGKFYVHHLKENENINKFLDYMKNYTTPDTYESVPNSLPPASLHTFLKNIPDFPGILITDHKTTYSNHFYNSIYDNSGNIKFKYYNLTEDSKNDELLPKESIQYFIKNVTETLGKSIYQEITGKAYNGKINADTVLIDELLHCYLEDANCKVHQAIRRDIKLPKIPLSLYVSVKGSDNIASNLAGLTLGWLTGNSVGPGNINCTNTPRAYAFRFYNMSKSLRELNVSVCYQVTMNATDAVSPAFSIKDYDWTSGQYSSWTESTWKEINVRLFLRPSANQGKITMAIGCITMAFSFMLVFFLKSKSSVLFAPLLPTESPADC</sequence>
<evidence type="ECO:0000256" key="6">
    <source>
        <dbReference type="ARBA" id="ARBA00022976"/>
    </source>
</evidence>
<comment type="subcellular location">
    <subcellularLocation>
        <location evidence="1">Membrane</location>
        <topology evidence="1">Single-pass type I membrane protein</topology>
    </subcellularLocation>
</comment>
<feature type="transmembrane region" description="Helical" evidence="10">
    <location>
        <begin position="654"/>
        <end position="673"/>
    </location>
</feature>
<keyword evidence="9" id="KW-0325">Glycoprotein</keyword>
<evidence type="ECO:0000256" key="11">
    <source>
        <dbReference type="SAM" id="SignalP"/>
    </source>
</evidence>
<protein>
    <recommendedName>
        <fullName evidence="3">Nicastrin</fullName>
    </recommendedName>
</protein>
<dbReference type="GO" id="GO:0005886">
    <property type="term" value="C:plasma membrane"/>
    <property type="evidence" value="ECO:0007669"/>
    <property type="project" value="TreeGrafter"/>
</dbReference>
<organism evidence="13 14">
    <name type="scientific">Phyllotreta striolata</name>
    <name type="common">Striped flea beetle</name>
    <name type="synonym">Crioceris striolata</name>
    <dbReference type="NCBI Taxonomy" id="444603"/>
    <lineage>
        <taxon>Eukaryota</taxon>
        <taxon>Metazoa</taxon>
        <taxon>Ecdysozoa</taxon>
        <taxon>Arthropoda</taxon>
        <taxon>Hexapoda</taxon>
        <taxon>Insecta</taxon>
        <taxon>Pterygota</taxon>
        <taxon>Neoptera</taxon>
        <taxon>Endopterygota</taxon>
        <taxon>Coleoptera</taxon>
        <taxon>Polyphaga</taxon>
        <taxon>Cucujiformia</taxon>
        <taxon>Chrysomeloidea</taxon>
        <taxon>Chrysomelidae</taxon>
        <taxon>Galerucinae</taxon>
        <taxon>Alticini</taxon>
        <taxon>Phyllotreta</taxon>
    </lineage>
</organism>
<evidence type="ECO:0000256" key="10">
    <source>
        <dbReference type="SAM" id="Phobius"/>
    </source>
</evidence>
<dbReference type="OrthoDB" id="755951at2759"/>
<dbReference type="Proteomes" id="UP001153712">
    <property type="component" value="Chromosome 1"/>
</dbReference>
<evidence type="ECO:0000256" key="3">
    <source>
        <dbReference type="ARBA" id="ARBA00015303"/>
    </source>
</evidence>
<feature type="signal peptide" evidence="11">
    <location>
        <begin position="1"/>
        <end position="25"/>
    </location>
</feature>
<reference evidence="13" key="1">
    <citation type="submission" date="2022-01" db="EMBL/GenBank/DDBJ databases">
        <authorList>
            <person name="King R."/>
        </authorList>
    </citation>
    <scope>NUCLEOTIDE SEQUENCE</scope>
</reference>
<evidence type="ECO:0000256" key="8">
    <source>
        <dbReference type="ARBA" id="ARBA00023136"/>
    </source>
</evidence>
<dbReference type="GO" id="GO:0016485">
    <property type="term" value="P:protein processing"/>
    <property type="evidence" value="ECO:0007669"/>
    <property type="project" value="InterPro"/>
</dbReference>
<feature type="domain" description="Nicastrin small lobe" evidence="12">
    <location>
        <begin position="41"/>
        <end position="207"/>
    </location>
</feature>
<comment type="similarity">
    <text evidence="2">Belongs to the nicastrin family.</text>
</comment>
<evidence type="ECO:0000259" key="12">
    <source>
        <dbReference type="Pfam" id="PF18266"/>
    </source>
</evidence>
<keyword evidence="5 11" id="KW-0732">Signal</keyword>
<keyword evidence="14" id="KW-1185">Reference proteome</keyword>
<keyword evidence="4 10" id="KW-0812">Transmembrane</keyword>
<evidence type="ECO:0000313" key="13">
    <source>
        <dbReference type="EMBL" id="CAG9854280.1"/>
    </source>
</evidence>
<evidence type="ECO:0000313" key="14">
    <source>
        <dbReference type="Proteomes" id="UP001153712"/>
    </source>
</evidence>
<dbReference type="PANTHER" id="PTHR21092">
    <property type="entry name" value="NICASTRIN"/>
    <property type="match status" value="1"/>
</dbReference>
<dbReference type="PANTHER" id="PTHR21092:SF0">
    <property type="entry name" value="NICASTRIN"/>
    <property type="match status" value="1"/>
</dbReference>
<dbReference type="InterPro" id="IPR041084">
    <property type="entry name" value="Ncstrn_small"/>
</dbReference>
<evidence type="ECO:0000256" key="2">
    <source>
        <dbReference type="ARBA" id="ARBA00007717"/>
    </source>
</evidence>
<dbReference type="AlphaFoldDB" id="A0A9N9TEM8"/>
<evidence type="ECO:0000256" key="4">
    <source>
        <dbReference type="ARBA" id="ARBA00022692"/>
    </source>
</evidence>
<dbReference type="EMBL" id="OU900094">
    <property type="protein sequence ID" value="CAG9854280.1"/>
    <property type="molecule type" value="Genomic_DNA"/>
</dbReference>
<feature type="chain" id="PRO_5040499187" description="Nicastrin" evidence="11">
    <location>
        <begin position="26"/>
        <end position="693"/>
    </location>
</feature>
<dbReference type="GO" id="GO:0007219">
    <property type="term" value="P:Notch signaling pathway"/>
    <property type="evidence" value="ECO:0007669"/>
    <property type="project" value="UniProtKB-KW"/>
</dbReference>
<dbReference type="Pfam" id="PF05450">
    <property type="entry name" value="Nicastrin"/>
    <property type="match status" value="1"/>
</dbReference>
<dbReference type="Pfam" id="PF18266">
    <property type="entry name" value="Ncstrn_small"/>
    <property type="match status" value="1"/>
</dbReference>
<keyword evidence="8 10" id="KW-0472">Membrane</keyword>
<dbReference type="GO" id="GO:0007220">
    <property type="term" value="P:Notch receptor processing"/>
    <property type="evidence" value="ECO:0007669"/>
    <property type="project" value="TreeGrafter"/>
</dbReference>
<keyword evidence="6" id="KW-0914">Notch signaling pathway</keyword>
<evidence type="ECO:0000256" key="7">
    <source>
        <dbReference type="ARBA" id="ARBA00022989"/>
    </source>
</evidence>
<evidence type="ECO:0000256" key="5">
    <source>
        <dbReference type="ARBA" id="ARBA00022729"/>
    </source>
</evidence>
<evidence type="ECO:0000256" key="1">
    <source>
        <dbReference type="ARBA" id="ARBA00004479"/>
    </source>
</evidence>
<keyword evidence="7 10" id="KW-1133">Transmembrane helix</keyword>
<proteinExistence type="inferred from homology"/>
<dbReference type="InterPro" id="IPR008710">
    <property type="entry name" value="Nicastrin"/>
</dbReference>
<evidence type="ECO:0000256" key="9">
    <source>
        <dbReference type="ARBA" id="ARBA00023180"/>
    </source>
</evidence>